<keyword evidence="4 7" id="KW-0808">Transferase</keyword>
<keyword evidence="6 7" id="KW-0012">Acyltransferase</keyword>
<dbReference type="EMBL" id="KV784361">
    <property type="protein sequence ID" value="OEU14044.1"/>
    <property type="molecule type" value="Genomic_DNA"/>
</dbReference>
<dbReference type="SUPFAM" id="SSF69593">
    <property type="entry name" value="Glycerol-3-phosphate (1)-acyltransferase"/>
    <property type="match status" value="1"/>
</dbReference>
<dbReference type="OrthoDB" id="417078at2759"/>
<keyword evidence="3 7" id="KW-0444">Lipid biosynthesis</keyword>
<evidence type="ECO:0000256" key="7">
    <source>
        <dbReference type="RuleBase" id="RU361267"/>
    </source>
</evidence>
<dbReference type="GO" id="GO:0016020">
    <property type="term" value="C:membrane"/>
    <property type="evidence" value="ECO:0007669"/>
    <property type="project" value="InterPro"/>
</dbReference>
<evidence type="ECO:0000256" key="4">
    <source>
        <dbReference type="ARBA" id="ARBA00022679"/>
    </source>
</evidence>
<dbReference type="GO" id="GO:0006654">
    <property type="term" value="P:phosphatidic acid biosynthetic process"/>
    <property type="evidence" value="ECO:0007669"/>
    <property type="project" value="TreeGrafter"/>
</dbReference>
<proteinExistence type="inferred from homology"/>
<dbReference type="PANTHER" id="PTHR10434:SF64">
    <property type="entry name" value="1-ACYL-SN-GLYCEROL-3-PHOSPHATE ACYLTRANSFERASE-RELATED"/>
    <property type="match status" value="1"/>
</dbReference>
<comment type="domain">
    <text evidence="7">The HXXXXD motif is essential for acyltransferase activity and may constitute the binding site for the phosphate moiety of the glycerol-3-phosphate.</text>
</comment>
<evidence type="ECO:0000313" key="10">
    <source>
        <dbReference type="Proteomes" id="UP000095751"/>
    </source>
</evidence>
<organism evidence="9 10">
    <name type="scientific">Fragilariopsis cylindrus CCMP1102</name>
    <dbReference type="NCBI Taxonomy" id="635003"/>
    <lineage>
        <taxon>Eukaryota</taxon>
        <taxon>Sar</taxon>
        <taxon>Stramenopiles</taxon>
        <taxon>Ochrophyta</taxon>
        <taxon>Bacillariophyta</taxon>
        <taxon>Bacillariophyceae</taxon>
        <taxon>Bacillariophycidae</taxon>
        <taxon>Bacillariales</taxon>
        <taxon>Bacillariaceae</taxon>
        <taxon>Fragilariopsis</taxon>
    </lineage>
</organism>
<accession>A0A1E7F7G5</accession>
<comment type="similarity">
    <text evidence="2 7">Belongs to the 1-acyl-sn-glycerol-3-phosphate acyltransferase family.</text>
</comment>
<dbReference type="InterPro" id="IPR002123">
    <property type="entry name" value="Plipid/glycerol_acylTrfase"/>
</dbReference>
<dbReference type="SMART" id="SM00563">
    <property type="entry name" value="PlsC"/>
    <property type="match status" value="1"/>
</dbReference>
<dbReference type="PANTHER" id="PTHR10434">
    <property type="entry name" value="1-ACYL-SN-GLYCEROL-3-PHOSPHATE ACYLTRANSFERASE"/>
    <property type="match status" value="1"/>
</dbReference>
<comment type="catalytic activity">
    <reaction evidence="7">
        <text>a 1-acyl-sn-glycero-3-phosphate + an acyl-CoA = a 1,2-diacyl-sn-glycero-3-phosphate + CoA</text>
        <dbReference type="Rhea" id="RHEA:19709"/>
        <dbReference type="ChEBI" id="CHEBI:57287"/>
        <dbReference type="ChEBI" id="CHEBI:57970"/>
        <dbReference type="ChEBI" id="CHEBI:58342"/>
        <dbReference type="ChEBI" id="CHEBI:58608"/>
        <dbReference type="EC" id="2.3.1.51"/>
    </reaction>
</comment>
<dbReference type="InParanoid" id="A0A1E7F7G5"/>
<comment type="pathway">
    <text evidence="1">Lipid metabolism.</text>
</comment>
<evidence type="ECO:0000259" key="8">
    <source>
        <dbReference type="SMART" id="SM00563"/>
    </source>
</evidence>
<evidence type="ECO:0000256" key="1">
    <source>
        <dbReference type="ARBA" id="ARBA00005189"/>
    </source>
</evidence>
<dbReference type="Proteomes" id="UP000095751">
    <property type="component" value="Unassembled WGS sequence"/>
</dbReference>
<keyword evidence="10" id="KW-1185">Reference proteome</keyword>
<dbReference type="InterPro" id="IPR004552">
    <property type="entry name" value="AGP_acyltrans"/>
</dbReference>
<reference evidence="9 10" key="1">
    <citation type="submission" date="2016-09" db="EMBL/GenBank/DDBJ databases">
        <title>Extensive genetic diversity and differential bi-allelic expression allows diatom success in the polar Southern Ocean.</title>
        <authorList>
            <consortium name="DOE Joint Genome Institute"/>
            <person name="Mock T."/>
            <person name="Otillar R.P."/>
            <person name="Strauss J."/>
            <person name="Dupont C."/>
            <person name="Frickenhaus S."/>
            <person name="Maumus F."/>
            <person name="Mcmullan M."/>
            <person name="Sanges R."/>
            <person name="Schmutz J."/>
            <person name="Toseland A."/>
            <person name="Valas R."/>
            <person name="Veluchamy A."/>
            <person name="Ward B.J."/>
            <person name="Allen A."/>
            <person name="Barry K."/>
            <person name="Falciatore A."/>
            <person name="Ferrante M."/>
            <person name="Fortunato A.E."/>
            <person name="Gloeckner G."/>
            <person name="Gruber A."/>
            <person name="Hipkin R."/>
            <person name="Janech M."/>
            <person name="Kroth P."/>
            <person name="Leese F."/>
            <person name="Lindquist E."/>
            <person name="Lyon B.R."/>
            <person name="Martin J."/>
            <person name="Mayer C."/>
            <person name="Parker M."/>
            <person name="Quesneville H."/>
            <person name="Raymond J."/>
            <person name="Uhlig C."/>
            <person name="Valentin K.U."/>
            <person name="Worden A.Z."/>
            <person name="Armbrust E.V."/>
            <person name="Bowler C."/>
            <person name="Green B."/>
            <person name="Moulton V."/>
            <person name="Van Oosterhout C."/>
            <person name="Grigoriev I."/>
        </authorList>
    </citation>
    <scope>NUCLEOTIDE SEQUENCE [LARGE SCALE GENOMIC DNA]</scope>
    <source>
        <strain evidence="9 10">CCMP1102</strain>
    </source>
</reference>
<feature type="domain" description="Phospholipid/glycerol acyltransferase" evidence="8">
    <location>
        <begin position="1"/>
        <end position="115"/>
    </location>
</feature>
<evidence type="ECO:0000256" key="2">
    <source>
        <dbReference type="ARBA" id="ARBA00008655"/>
    </source>
</evidence>
<name>A0A1E7F7G5_9STRA</name>
<dbReference type="EC" id="2.3.1.51" evidence="7"/>
<evidence type="ECO:0000256" key="6">
    <source>
        <dbReference type="ARBA" id="ARBA00023315"/>
    </source>
</evidence>
<gene>
    <name evidence="9" type="ORF">FRACYDRAFT_189436</name>
</gene>
<evidence type="ECO:0000256" key="5">
    <source>
        <dbReference type="ARBA" id="ARBA00023098"/>
    </source>
</evidence>
<sequence length="172" mass="19023">MFVANHCSWMDIPFLGATIGWRNYKIVSKKELGAVPILGTAIRAGGHIMVDRVDRRSQVRTLKQGINYLKDGLNLATFPEGTRSKSSRMMEFKAGAFKMAHKAGAPVFPISIVSSDKVMLSGWMMAMRPAHGMAQVIVHPPISSDDKTEEELVEAVRKSMIDGLPDDQKPLR</sequence>
<evidence type="ECO:0000313" key="9">
    <source>
        <dbReference type="EMBL" id="OEU14044.1"/>
    </source>
</evidence>
<dbReference type="GO" id="GO:0003841">
    <property type="term" value="F:1-acylglycerol-3-phosphate O-acyltransferase activity"/>
    <property type="evidence" value="ECO:0007669"/>
    <property type="project" value="UniProtKB-UniRule"/>
</dbReference>
<dbReference type="KEGG" id="fcy:FRACYDRAFT_189436"/>
<dbReference type="NCBIfam" id="TIGR00530">
    <property type="entry name" value="AGP_acyltrn"/>
    <property type="match status" value="1"/>
</dbReference>
<dbReference type="AlphaFoldDB" id="A0A1E7F7G5"/>
<keyword evidence="7" id="KW-0594">Phospholipid biosynthesis</keyword>
<protein>
    <recommendedName>
        <fullName evidence="7">1-acyl-sn-glycerol-3-phosphate acyltransferase</fullName>
        <ecNumber evidence="7">2.3.1.51</ecNumber>
    </recommendedName>
</protein>
<evidence type="ECO:0000256" key="3">
    <source>
        <dbReference type="ARBA" id="ARBA00022516"/>
    </source>
</evidence>
<dbReference type="CDD" id="cd07989">
    <property type="entry name" value="LPLAT_AGPAT-like"/>
    <property type="match status" value="1"/>
</dbReference>
<keyword evidence="7" id="KW-1208">Phospholipid metabolism</keyword>
<dbReference type="Pfam" id="PF01553">
    <property type="entry name" value="Acyltransferase"/>
    <property type="match status" value="1"/>
</dbReference>
<keyword evidence="5 7" id="KW-0443">Lipid metabolism</keyword>